<reference evidence="2" key="1">
    <citation type="submission" date="2022-12" db="EMBL/GenBank/DDBJ databases">
        <authorList>
            <person name="Petersen C."/>
        </authorList>
    </citation>
    <scope>NUCLEOTIDE SEQUENCE</scope>
    <source>
        <strain evidence="2">IBT 21472</strain>
    </source>
</reference>
<dbReference type="Proteomes" id="UP001147746">
    <property type="component" value="Unassembled WGS sequence"/>
</dbReference>
<keyword evidence="1" id="KW-0472">Membrane</keyword>
<keyword evidence="1" id="KW-0812">Transmembrane</keyword>
<evidence type="ECO:0000313" key="2">
    <source>
        <dbReference type="EMBL" id="KAJ5318403.1"/>
    </source>
</evidence>
<protein>
    <submittedName>
        <fullName evidence="2">Uncharacterized protein</fullName>
    </submittedName>
</protein>
<keyword evidence="3" id="KW-1185">Reference proteome</keyword>
<evidence type="ECO:0000256" key="1">
    <source>
        <dbReference type="SAM" id="Phobius"/>
    </source>
</evidence>
<reference evidence="2" key="2">
    <citation type="journal article" date="2023" name="IMA Fungus">
        <title>Comparative genomic study of the Penicillium genus elucidates a diverse pangenome and 15 lateral gene transfer events.</title>
        <authorList>
            <person name="Petersen C."/>
            <person name="Sorensen T."/>
            <person name="Nielsen M.R."/>
            <person name="Sondergaard T.E."/>
            <person name="Sorensen J.L."/>
            <person name="Fitzpatrick D.A."/>
            <person name="Frisvad J.C."/>
            <person name="Nielsen K.L."/>
        </authorList>
    </citation>
    <scope>NUCLEOTIDE SEQUENCE</scope>
    <source>
        <strain evidence="2">IBT 21472</strain>
    </source>
</reference>
<gene>
    <name evidence="2" type="ORF">N7476_004823</name>
</gene>
<accession>A0A9W9U516</accession>
<organism evidence="2 3">
    <name type="scientific">Penicillium atrosanguineum</name>
    <dbReference type="NCBI Taxonomy" id="1132637"/>
    <lineage>
        <taxon>Eukaryota</taxon>
        <taxon>Fungi</taxon>
        <taxon>Dikarya</taxon>
        <taxon>Ascomycota</taxon>
        <taxon>Pezizomycotina</taxon>
        <taxon>Eurotiomycetes</taxon>
        <taxon>Eurotiomycetidae</taxon>
        <taxon>Eurotiales</taxon>
        <taxon>Aspergillaceae</taxon>
        <taxon>Penicillium</taxon>
    </lineage>
</organism>
<name>A0A9W9U516_9EURO</name>
<proteinExistence type="predicted"/>
<feature type="transmembrane region" description="Helical" evidence="1">
    <location>
        <begin position="20"/>
        <end position="52"/>
    </location>
</feature>
<keyword evidence="1" id="KW-1133">Transmembrane helix</keyword>
<comment type="caution">
    <text evidence="2">The sequence shown here is derived from an EMBL/GenBank/DDBJ whole genome shotgun (WGS) entry which is preliminary data.</text>
</comment>
<sequence>MSLLPSIAVVEHVALQGLLYSLFFMFSIPVLAAAIGIVFLAVMFVTFAFSFFGIDLWKSVEKLFDQLKQDRLATAANSIAKMASSDAEKTKQLAFLAKKNSLLYEGRILAQRDVYQAEEIEHLQKSHSPKSKRKRHANIDRAAARSVVVVARGIELSLKSNEKDPIFISTLIARRSAHAAFAETCAYLVVSLMVM</sequence>
<dbReference type="EMBL" id="JAPZBO010000004">
    <property type="protein sequence ID" value="KAJ5318403.1"/>
    <property type="molecule type" value="Genomic_DNA"/>
</dbReference>
<dbReference type="AlphaFoldDB" id="A0A9W9U516"/>
<evidence type="ECO:0000313" key="3">
    <source>
        <dbReference type="Proteomes" id="UP001147746"/>
    </source>
</evidence>